<evidence type="ECO:0000256" key="2">
    <source>
        <dbReference type="ARBA" id="ARBA00023274"/>
    </source>
</evidence>
<dbReference type="HAMAP" id="MF_01367">
    <property type="entry name" value="Ribosomal_uL14"/>
    <property type="match status" value="1"/>
</dbReference>
<gene>
    <name evidence="3" type="primary">rplN_37</name>
    <name evidence="3" type="ORF">SDC9_127182</name>
</gene>
<dbReference type="CDD" id="cd00337">
    <property type="entry name" value="Ribosomal_uL14"/>
    <property type="match status" value="1"/>
</dbReference>
<dbReference type="GO" id="GO:0022625">
    <property type="term" value="C:cytosolic large ribosomal subunit"/>
    <property type="evidence" value="ECO:0007669"/>
    <property type="project" value="TreeGrafter"/>
</dbReference>
<dbReference type="EMBL" id="VSSQ01029843">
    <property type="protein sequence ID" value="MPM80136.1"/>
    <property type="molecule type" value="Genomic_DNA"/>
</dbReference>
<reference evidence="3" key="1">
    <citation type="submission" date="2019-08" db="EMBL/GenBank/DDBJ databases">
        <authorList>
            <person name="Kucharzyk K."/>
            <person name="Murdoch R.W."/>
            <person name="Higgins S."/>
            <person name="Loffler F."/>
        </authorList>
    </citation>
    <scope>NUCLEOTIDE SEQUENCE</scope>
</reference>
<dbReference type="SUPFAM" id="SSF50193">
    <property type="entry name" value="Ribosomal protein L14"/>
    <property type="match status" value="1"/>
</dbReference>
<name>A0A645CSN8_9ZZZZ</name>
<dbReference type="SMART" id="SM01374">
    <property type="entry name" value="Ribosomal_L14"/>
    <property type="match status" value="1"/>
</dbReference>
<dbReference type="Pfam" id="PF00238">
    <property type="entry name" value="Ribosomal_L14"/>
    <property type="match status" value="1"/>
</dbReference>
<dbReference type="InterPro" id="IPR036853">
    <property type="entry name" value="Ribosomal_uL14_sf"/>
</dbReference>
<dbReference type="Gene3D" id="2.40.150.20">
    <property type="entry name" value="Ribosomal protein L14"/>
    <property type="match status" value="1"/>
</dbReference>
<dbReference type="PANTHER" id="PTHR11761:SF3">
    <property type="entry name" value="LARGE RIBOSOMAL SUBUNIT PROTEIN UL14M"/>
    <property type="match status" value="1"/>
</dbReference>
<proteinExistence type="inferred from homology"/>
<dbReference type="NCBIfam" id="TIGR01067">
    <property type="entry name" value="rplN_bact"/>
    <property type="match status" value="1"/>
</dbReference>
<sequence length="124" mass="13632">MIQLRTVLQVADNSGAKRIRTIQVYGGSKRRFGCLGDMIIASVIDADPNGTVKKGEKVRAVIVRTKKEFRRASGEYIRFDENAAVIVQARTNKEPVGTRVFGPIAREVKEAGYNKVASLAPEVL</sequence>
<dbReference type="InterPro" id="IPR000218">
    <property type="entry name" value="Ribosomal_uL14"/>
</dbReference>
<dbReference type="InterPro" id="IPR005745">
    <property type="entry name" value="Ribosomal_uL14_bac-type"/>
</dbReference>
<protein>
    <submittedName>
        <fullName evidence="3">50S ribosomal protein L14</fullName>
    </submittedName>
</protein>
<dbReference type="PROSITE" id="PS00049">
    <property type="entry name" value="RIBOSOMAL_L14"/>
    <property type="match status" value="1"/>
</dbReference>
<dbReference type="InterPro" id="IPR019972">
    <property type="entry name" value="Ribosomal_uL14_CS"/>
</dbReference>
<dbReference type="GO" id="GO:0003735">
    <property type="term" value="F:structural constituent of ribosome"/>
    <property type="evidence" value="ECO:0007669"/>
    <property type="project" value="InterPro"/>
</dbReference>
<organism evidence="3">
    <name type="scientific">bioreactor metagenome</name>
    <dbReference type="NCBI Taxonomy" id="1076179"/>
    <lineage>
        <taxon>unclassified sequences</taxon>
        <taxon>metagenomes</taxon>
        <taxon>ecological metagenomes</taxon>
    </lineage>
</organism>
<evidence type="ECO:0000256" key="1">
    <source>
        <dbReference type="ARBA" id="ARBA00022980"/>
    </source>
</evidence>
<keyword evidence="2" id="KW-0687">Ribonucleoprotein</keyword>
<dbReference type="AlphaFoldDB" id="A0A645CSN8"/>
<dbReference type="GO" id="GO:0006412">
    <property type="term" value="P:translation"/>
    <property type="evidence" value="ECO:0007669"/>
    <property type="project" value="InterPro"/>
</dbReference>
<accession>A0A645CSN8</accession>
<dbReference type="PANTHER" id="PTHR11761">
    <property type="entry name" value="50S/60S RIBOSOMAL PROTEIN L14/L23"/>
    <property type="match status" value="1"/>
</dbReference>
<keyword evidence="1 3" id="KW-0689">Ribosomal protein</keyword>
<evidence type="ECO:0000313" key="3">
    <source>
        <dbReference type="EMBL" id="MPM80136.1"/>
    </source>
</evidence>
<dbReference type="GO" id="GO:0070180">
    <property type="term" value="F:large ribosomal subunit rRNA binding"/>
    <property type="evidence" value="ECO:0007669"/>
    <property type="project" value="TreeGrafter"/>
</dbReference>
<comment type="caution">
    <text evidence="3">The sequence shown here is derived from an EMBL/GenBank/DDBJ whole genome shotgun (WGS) entry which is preliminary data.</text>
</comment>